<evidence type="ECO:0000256" key="4">
    <source>
        <dbReference type="ARBA" id="ARBA00022782"/>
    </source>
</evidence>
<reference evidence="14" key="3">
    <citation type="submission" date="2025-09" db="UniProtKB">
        <authorList>
            <consortium name="Ensembl"/>
        </authorList>
    </citation>
    <scope>IDENTIFICATION</scope>
</reference>
<dbReference type="InterPro" id="IPR010578">
    <property type="entry name" value="SIM_C"/>
</dbReference>
<proteinExistence type="predicted"/>
<dbReference type="FunFam" id="4.10.280.10:FF:000007">
    <property type="entry name" value="single-minded homolog 1 isoform X1"/>
    <property type="match status" value="1"/>
</dbReference>
<evidence type="ECO:0000256" key="3">
    <source>
        <dbReference type="ARBA" id="ARBA00022737"/>
    </source>
</evidence>
<evidence type="ECO:0000256" key="1">
    <source>
        <dbReference type="ARBA" id="ARBA00004123"/>
    </source>
</evidence>
<dbReference type="GO" id="GO:0000122">
    <property type="term" value="P:negative regulation of transcription by RNA polymerase II"/>
    <property type="evidence" value="ECO:0007669"/>
    <property type="project" value="Ensembl"/>
</dbReference>
<dbReference type="FunFam" id="3.30.450.20:FF:000301">
    <property type="entry name" value="SIM bHLH transcription factor 2"/>
    <property type="match status" value="1"/>
</dbReference>
<dbReference type="EMBL" id="AJFE02084344">
    <property type="status" value="NOT_ANNOTATED_CDS"/>
    <property type="molecule type" value="Genomic_DNA"/>
</dbReference>
<dbReference type="InterPro" id="IPR013767">
    <property type="entry name" value="PAS_fold"/>
</dbReference>
<dbReference type="PROSITE" id="PS50888">
    <property type="entry name" value="BHLH"/>
    <property type="match status" value="1"/>
</dbReference>
<dbReference type="Proteomes" id="UP000240080">
    <property type="component" value="Chromosome 21"/>
</dbReference>
<dbReference type="PROSITE" id="PS51302">
    <property type="entry name" value="SIM_C"/>
    <property type="match status" value="1"/>
</dbReference>
<keyword evidence="3" id="KW-0677">Repeat</keyword>
<keyword evidence="8" id="KW-0804">Transcription</keyword>
<keyword evidence="15" id="KW-1185">Reference proteome</keyword>
<dbReference type="Gene3D" id="4.10.280.10">
    <property type="entry name" value="Helix-loop-helix DNA-binding domain"/>
    <property type="match status" value="1"/>
</dbReference>
<dbReference type="PROSITE" id="PS50112">
    <property type="entry name" value="PAS"/>
    <property type="match status" value="2"/>
</dbReference>
<accession>A0A2R9AQU8</accession>
<dbReference type="GO" id="GO:0000981">
    <property type="term" value="F:DNA-binding transcription factor activity, RNA polymerase II-specific"/>
    <property type="evidence" value="ECO:0007669"/>
    <property type="project" value="TreeGrafter"/>
</dbReference>
<organism evidence="14 15">
    <name type="scientific">Pan paniscus</name>
    <name type="common">Pygmy chimpanzee</name>
    <name type="synonym">Bonobo</name>
    <dbReference type="NCBI Taxonomy" id="9597"/>
    <lineage>
        <taxon>Eukaryota</taxon>
        <taxon>Metazoa</taxon>
        <taxon>Chordata</taxon>
        <taxon>Craniata</taxon>
        <taxon>Vertebrata</taxon>
        <taxon>Euteleostomi</taxon>
        <taxon>Mammalia</taxon>
        <taxon>Eutheria</taxon>
        <taxon>Euarchontoglires</taxon>
        <taxon>Primates</taxon>
        <taxon>Haplorrhini</taxon>
        <taxon>Catarrhini</taxon>
        <taxon>Hominidae</taxon>
        <taxon>Pan</taxon>
    </lineage>
</organism>
<keyword evidence="9" id="KW-0539">Nucleus</keyword>
<dbReference type="PANTHER" id="PTHR23043">
    <property type="entry name" value="HYPOXIA-INDUCIBLE FACTOR 1 ALPHA"/>
    <property type="match status" value="1"/>
</dbReference>
<feature type="domain" description="PAS" evidence="11">
    <location>
        <begin position="211"/>
        <end position="266"/>
    </location>
</feature>
<dbReference type="PANTHER" id="PTHR23043:SF19">
    <property type="entry name" value="SINGLE-MINDED HOMOLOG 2"/>
    <property type="match status" value="1"/>
</dbReference>
<dbReference type="EMBL" id="AJFE02084342">
    <property type="status" value="NOT_ANNOTATED_CDS"/>
    <property type="molecule type" value="Genomic_DNA"/>
</dbReference>
<dbReference type="Pfam" id="PF00989">
    <property type="entry name" value="PAS"/>
    <property type="match status" value="1"/>
</dbReference>
<dbReference type="SMART" id="SM00353">
    <property type="entry name" value="HLH"/>
    <property type="match status" value="1"/>
</dbReference>
<dbReference type="Pfam" id="PF06621">
    <property type="entry name" value="SIM_C"/>
    <property type="match status" value="1"/>
</dbReference>
<dbReference type="Gene3D" id="3.30.450.20">
    <property type="entry name" value="PAS domain"/>
    <property type="match status" value="3"/>
</dbReference>
<dbReference type="GO" id="GO:0046982">
    <property type="term" value="F:protein heterodimerization activity"/>
    <property type="evidence" value="ECO:0007669"/>
    <property type="project" value="Ensembl"/>
</dbReference>
<dbReference type="GO" id="GO:0030324">
    <property type="term" value="P:lung development"/>
    <property type="evidence" value="ECO:0007669"/>
    <property type="project" value="Ensembl"/>
</dbReference>
<name>A0A2R9AQU8_PANPA</name>
<dbReference type="GeneTree" id="ENSGT00940000159985"/>
<sequence>MKEKSKNAAKTRREKENGEFYELAKLLPLPSAITSQLDKASIIRLTTSYLKMRAVFPEGLGDAWGQPSRAGPLDSVAKELGSHLLQTLDGFVFVVASDGKIMYISETASVHLGLSQVGIQILTASPNLKMKYEIERSFFLRMKCVLAKRNAGLTCSGYKVIHCSGYLKIRQYMLDMSLYDSCYQIVGLVAVGQSLPPSAITEIKLYSNMFMFRASLDLKLIFLDSRVTEVTGYEPQDLIEKTLYHHVHGCDVFHLRYAHHLLLVKGQVTTKYYRLLSKRGGWVWVQSYATVVHNSRSSRPHCIVSVNYVLTEIEYKELQLSLEQVSTAKSQDSWRTALSTSQETRKLVKPKNTKMKTKLRTNPYPPQQYSSFQMDKLECGQLGNWRASPPASAAAPPEPQLHSESSDLLYTPSYSLPFSYHYGHFPLDSHVFSSKKPMLPAKFGQPQGSPCEVARFFLSTLPASSECQWHYANPLVPSSSSPAKNPPEPPANTARHSLVPSYEGGSGLLVGKRQLFELDPAADLRISTAEAARAGAEGRGAPGSGQVTARLCPARAGATQLLGAWFPHLEIGLHASCLVPNVQQQSRWGIDAVSLGKYPPLSGGKTHPATVRSSKWMADLGGGRLCHEPF</sequence>
<evidence type="ECO:0000256" key="6">
    <source>
        <dbReference type="ARBA" id="ARBA00023015"/>
    </source>
</evidence>
<dbReference type="SMART" id="SM00086">
    <property type="entry name" value="PAC"/>
    <property type="match status" value="1"/>
</dbReference>
<dbReference type="Bgee" id="ENSPPAG00000032977">
    <property type="expression patterns" value="Expressed in testis and 1 other cell type or tissue"/>
</dbReference>
<evidence type="ECO:0000256" key="2">
    <source>
        <dbReference type="ARBA" id="ARBA00022473"/>
    </source>
</evidence>
<dbReference type="InterPro" id="IPR011598">
    <property type="entry name" value="bHLH_dom"/>
</dbReference>
<dbReference type="STRING" id="9597.ENSPPAP00000019538"/>
<keyword evidence="7" id="KW-0238">DNA-binding</keyword>
<evidence type="ECO:0000259" key="13">
    <source>
        <dbReference type="PROSITE" id="PS51302"/>
    </source>
</evidence>
<dbReference type="InterPro" id="IPR035965">
    <property type="entry name" value="PAS-like_dom_sf"/>
</dbReference>
<keyword evidence="4" id="KW-0221">Differentiation</keyword>
<dbReference type="EMBL" id="AJFE02084343">
    <property type="status" value="NOT_ANNOTATED_CDS"/>
    <property type="molecule type" value="Genomic_DNA"/>
</dbReference>
<dbReference type="InterPro" id="IPR036638">
    <property type="entry name" value="HLH_DNA-bd_sf"/>
</dbReference>
<feature type="region of interest" description="Disordered" evidence="10">
    <location>
        <begin position="477"/>
        <end position="497"/>
    </location>
</feature>
<dbReference type="GO" id="GO:0000977">
    <property type="term" value="F:RNA polymerase II transcription regulatory region sequence-specific DNA binding"/>
    <property type="evidence" value="ECO:0007669"/>
    <property type="project" value="TreeGrafter"/>
</dbReference>
<keyword evidence="2" id="KW-0217">Developmental protein</keyword>
<evidence type="ECO:0000259" key="12">
    <source>
        <dbReference type="PROSITE" id="PS50888"/>
    </source>
</evidence>
<feature type="domain" description="Single-minded C-terminal" evidence="13">
    <location>
        <begin position="314"/>
        <end position="503"/>
    </location>
</feature>
<comment type="subcellular location">
    <subcellularLocation>
        <location evidence="1">Nucleus</location>
    </subcellularLocation>
</comment>
<keyword evidence="5" id="KW-0524">Neurogenesis</keyword>
<evidence type="ECO:0000256" key="10">
    <source>
        <dbReference type="SAM" id="MobiDB-lite"/>
    </source>
</evidence>
<dbReference type="Pfam" id="PF23171">
    <property type="entry name" value="bHLH_HIF1A"/>
    <property type="match status" value="1"/>
</dbReference>
<feature type="domain" description="PAS" evidence="11">
    <location>
        <begin position="77"/>
        <end position="116"/>
    </location>
</feature>
<dbReference type="SMART" id="SM00091">
    <property type="entry name" value="PAS"/>
    <property type="match status" value="2"/>
</dbReference>
<dbReference type="Ensembl" id="ENSPPAT00000042306.1">
    <property type="protein sequence ID" value="ENSPPAP00000019538.1"/>
    <property type="gene ID" value="ENSPPAG00000032977.1"/>
</dbReference>
<evidence type="ECO:0000259" key="11">
    <source>
        <dbReference type="PROSITE" id="PS50112"/>
    </source>
</evidence>
<reference evidence="14 15" key="1">
    <citation type="journal article" date="2012" name="Nature">
        <title>The bonobo genome compared with the chimpanzee and human genomes.</title>
        <authorList>
            <person name="Prufer K."/>
            <person name="Munch K."/>
            <person name="Hellmann I."/>
            <person name="Akagi K."/>
            <person name="Miller J.R."/>
            <person name="Walenz B."/>
            <person name="Koren S."/>
            <person name="Sutton G."/>
            <person name="Kodira C."/>
            <person name="Winer R."/>
            <person name="Knight J.R."/>
            <person name="Mullikin J.C."/>
            <person name="Meader S.J."/>
            <person name="Ponting C.P."/>
            <person name="Lunter G."/>
            <person name="Higashino S."/>
            <person name="Hobolth A."/>
            <person name="Dutheil J."/>
            <person name="Karakoc E."/>
            <person name="Alkan C."/>
            <person name="Sajjadian S."/>
            <person name="Catacchio C.R."/>
            <person name="Ventura M."/>
            <person name="Marques-Bonet T."/>
            <person name="Eichler E.E."/>
            <person name="Andre C."/>
            <person name="Atencia R."/>
            <person name="Mugisha L."/>
            <person name="Junhold J."/>
            <person name="Patterson N."/>
            <person name="Siebauer M."/>
            <person name="Good J.M."/>
            <person name="Fischer A."/>
            <person name="Ptak S.E."/>
            <person name="Lachmann M."/>
            <person name="Symer D.E."/>
            <person name="Mailund T."/>
            <person name="Schierup M.H."/>
            <person name="Andres A.M."/>
            <person name="Kelso J."/>
            <person name="Paabo S."/>
        </authorList>
    </citation>
    <scope>NUCLEOTIDE SEQUENCE [LARGE SCALE GENOMIC DNA]</scope>
</reference>
<dbReference type="SUPFAM" id="SSF55785">
    <property type="entry name" value="PYP-like sensor domain (PAS domain)"/>
    <property type="match status" value="1"/>
</dbReference>
<dbReference type="AlphaFoldDB" id="A0A2R9AQU8"/>
<dbReference type="FunFam" id="3.30.450.20:FF:000047">
    <property type="entry name" value="SIM bHLH transcription factor 2"/>
    <property type="match status" value="1"/>
</dbReference>
<dbReference type="InterPro" id="IPR000014">
    <property type="entry name" value="PAS"/>
</dbReference>
<evidence type="ECO:0000313" key="15">
    <source>
        <dbReference type="Proteomes" id="UP000240080"/>
    </source>
</evidence>
<evidence type="ECO:0000256" key="7">
    <source>
        <dbReference type="ARBA" id="ARBA00023125"/>
    </source>
</evidence>
<dbReference type="Pfam" id="PF08447">
    <property type="entry name" value="PAS_3"/>
    <property type="match status" value="1"/>
</dbReference>
<dbReference type="GO" id="GO:0007399">
    <property type="term" value="P:nervous system development"/>
    <property type="evidence" value="ECO:0007669"/>
    <property type="project" value="UniProtKB-KW"/>
</dbReference>
<protein>
    <recommendedName>
        <fullName evidence="16">SIM bHLH transcription factor 2</fullName>
    </recommendedName>
</protein>
<dbReference type="InterPro" id="IPR013655">
    <property type="entry name" value="PAS_fold_3"/>
</dbReference>
<dbReference type="EMBL" id="AJFE02084345">
    <property type="status" value="NOT_ANNOTATED_CDS"/>
    <property type="molecule type" value="Genomic_DNA"/>
</dbReference>
<dbReference type="CDD" id="cd00130">
    <property type="entry name" value="PAS"/>
    <property type="match status" value="2"/>
</dbReference>
<dbReference type="SUPFAM" id="SSF47459">
    <property type="entry name" value="HLH, helix-loop-helix DNA-binding domain"/>
    <property type="match status" value="1"/>
</dbReference>
<dbReference type="CDD" id="cd19739">
    <property type="entry name" value="bHLH-PAS_SIM2"/>
    <property type="match status" value="1"/>
</dbReference>
<dbReference type="GO" id="GO:0009880">
    <property type="term" value="P:embryonic pattern specification"/>
    <property type="evidence" value="ECO:0007669"/>
    <property type="project" value="Ensembl"/>
</dbReference>
<evidence type="ECO:0000256" key="8">
    <source>
        <dbReference type="ARBA" id="ARBA00023163"/>
    </source>
</evidence>
<reference evidence="14" key="2">
    <citation type="submission" date="2025-08" db="UniProtKB">
        <authorList>
            <consortium name="Ensembl"/>
        </authorList>
    </citation>
    <scope>IDENTIFICATION</scope>
</reference>
<dbReference type="OMA" id="WGQPSRL"/>
<feature type="domain" description="BHLH" evidence="12">
    <location>
        <begin position="1"/>
        <end position="53"/>
    </location>
</feature>
<evidence type="ECO:0000313" key="14">
    <source>
        <dbReference type="Ensembl" id="ENSPPAP00000019538.1"/>
    </source>
</evidence>
<dbReference type="GO" id="GO:0030154">
    <property type="term" value="P:cell differentiation"/>
    <property type="evidence" value="ECO:0007669"/>
    <property type="project" value="UniProtKB-KW"/>
</dbReference>
<keyword evidence="6" id="KW-0805">Transcription regulation</keyword>
<evidence type="ECO:0000256" key="9">
    <source>
        <dbReference type="ARBA" id="ARBA00023242"/>
    </source>
</evidence>
<evidence type="ECO:0008006" key="16">
    <source>
        <dbReference type="Google" id="ProtNLM"/>
    </source>
</evidence>
<dbReference type="InterPro" id="IPR001610">
    <property type="entry name" value="PAC"/>
</dbReference>
<evidence type="ECO:0000256" key="5">
    <source>
        <dbReference type="ARBA" id="ARBA00022902"/>
    </source>
</evidence>
<dbReference type="GO" id="GO:0005634">
    <property type="term" value="C:nucleus"/>
    <property type="evidence" value="ECO:0007669"/>
    <property type="project" value="UniProtKB-SubCell"/>
</dbReference>